<evidence type="ECO:0000256" key="7">
    <source>
        <dbReference type="SAM" id="Phobius"/>
    </source>
</evidence>
<gene>
    <name evidence="9" type="ORF">GA0061103_0737</name>
</gene>
<dbReference type="InterPro" id="IPR036259">
    <property type="entry name" value="MFS_trans_sf"/>
</dbReference>
<evidence type="ECO:0000256" key="4">
    <source>
        <dbReference type="ARBA" id="ARBA00022692"/>
    </source>
</evidence>
<proteinExistence type="predicted"/>
<keyword evidence="3" id="KW-1003">Cell membrane</keyword>
<dbReference type="PANTHER" id="PTHR42718">
    <property type="entry name" value="MAJOR FACILITATOR SUPERFAMILY MULTIDRUG TRANSPORTER MFSC"/>
    <property type="match status" value="1"/>
</dbReference>
<dbReference type="PROSITE" id="PS50850">
    <property type="entry name" value="MFS"/>
    <property type="match status" value="1"/>
</dbReference>
<feature type="transmembrane region" description="Helical" evidence="7">
    <location>
        <begin position="37"/>
        <end position="62"/>
    </location>
</feature>
<evidence type="ECO:0000256" key="2">
    <source>
        <dbReference type="ARBA" id="ARBA00022448"/>
    </source>
</evidence>
<feature type="transmembrane region" description="Helical" evidence="7">
    <location>
        <begin position="130"/>
        <end position="149"/>
    </location>
</feature>
<evidence type="ECO:0000256" key="3">
    <source>
        <dbReference type="ARBA" id="ARBA00022475"/>
    </source>
</evidence>
<feature type="transmembrane region" description="Helical" evidence="7">
    <location>
        <begin position="350"/>
        <end position="372"/>
    </location>
</feature>
<dbReference type="PANTHER" id="PTHR42718:SF49">
    <property type="entry name" value="EXPORT PROTEIN"/>
    <property type="match status" value="1"/>
</dbReference>
<evidence type="ECO:0000259" key="8">
    <source>
        <dbReference type="PROSITE" id="PS50850"/>
    </source>
</evidence>
<dbReference type="InterPro" id="IPR011701">
    <property type="entry name" value="MFS"/>
</dbReference>
<feature type="domain" description="Major facilitator superfamily (MFS) profile" evidence="8">
    <location>
        <begin position="36"/>
        <end position="528"/>
    </location>
</feature>
<dbReference type="InterPro" id="IPR004638">
    <property type="entry name" value="EmrB-like"/>
</dbReference>
<dbReference type="InterPro" id="IPR020846">
    <property type="entry name" value="MFS_dom"/>
</dbReference>
<dbReference type="GO" id="GO:0005886">
    <property type="term" value="C:plasma membrane"/>
    <property type="evidence" value="ECO:0007669"/>
    <property type="project" value="UniProtKB-SubCell"/>
</dbReference>
<feature type="transmembrane region" description="Helical" evidence="7">
    <location>
        <begin position="290"/>
        <end position="313"/>
    </location>
</feature>
<feature type="transmembrane region" description="Helical" evidence="7">
    <location>
        <begin position="192"/>
        <end position="211"/>
    </location>
</feature>
<keyword evidence="2" id="KW-0813">Transport</keyword>
<evidence type="ECO:0000313" key="9">
    <source>
        <dbReference type="EMBL" id="SCB50038.1"/>
    </source>
</evidence>
<dbReference type="NCBIfam" id="TIGR00711">
    <property type="entry name" value="efflux_EmrB"/>
    <property type="match status" value="1"/>
</dbReference>
<dbReference type="Gene3D" id="1.20.1250.20">
    <property type="entry name" value="MFS general substrate transporter like domains"/>
    <property type="match status" value="1"/>
</dbReference>
<reference evidence="10" key="1">
    <citation type="submission" date="2016-08" db="EMBL/GenBank/DDBJ databases">
        <authorList>
            <person name="Varghese N."/>
            <person name="Submissions Spin"/>
        </authorList>
    </citation>
    <scope>NUCLEOTIDE SEQUENCE [LARGE SCALE GENOMIC DNA]</scope>
    <source>
        <strain evidence="10">HAMBI 2975</strain>
    </source>
</reference>
<dbReference type="InterPro" id="IPR005829">
    <property type="entry name" value="Sugar_transporter_CS"/>
</dbReference>
<dbReference type="Proteomes" id="UP000199101">
    <property type="component" value="Unassembled WGS sequence"/>
</dbReference>
<dbReference type="STRING" id="410764.GA0061103_0737"/>
<evidence type="ECO:0000313" key="10">
    <source>
        <dbReference type="Proteomes" id="UP000199101"/>
    </source>
</evidence>
<feature type="transmembrane region" description="Helical" evidence="7">
    <location>
        <begin position="161"/>
        <end position="186"/>
    </location>
</feature>
<feature type="transmembrane region" description="Helical" evidence="7">
    <location>
        <begin position="223"/>
        <end position="241"/>
    </location>
</feature>
<comment type="subcellular location">
    <subcellularLocation>
        <location evidence="1">Cell membrane</location>
        <topology evidence="1">Multi-pass membrane protein</topology>
    </subcellularLocation>
</comment>
<keyword evidence="10" id="KW-1185">Reference proteome</keyword>
<protein>
    <submittedName>
        <fullName evidence="9">Drug resistance transporter, EmrB/QacA subfamily</fullName>
    </submittedName>
</protein>
<dbReference type="CDD" id="cd17321">
    <property type="entry name" value="MFS_MMR_MDR_like"/>
    <property type="match status" value="1"/>
</dbReference>
<feature type="transmembrane region" description="Helical" evidence="7">
    <location>
        <begin position="502"/>
        <end position="524"/>
    </location>
</feature>
<sequence length="532" mass="54682">MSSGAGNGVDAVTPARRDNIEPTRADVALSGRKLRMLLCCAGAPFLIMLDTNIVAVSLPSIARDLKGSFTDVEWVVSAYILPFAALLMPAGALADRLGRRRMLLLGLAIFTLASVLCGAAPDLLTLNAARALQAVGAALQLTSSLAVIAHGFEAHERARVYAIWGTVMGIAPSLGPIVGGLVTSYFGWRWAFYINLPLGAGLIVLALSSVNESRDPKAAGLDYRGIALFGAGLFSVVWALIDANAVGWESPRTILRLVVGAVLLVAFVFAERRQPRPMIDLSIFSDPTVVGAAIAMLGYAASAQVMMTILPLYLQDAFALSPATAGIAMTPFAFPLLIGPSIGGKLAARLSSRAILCFGLSLVAIGNAMAAGAVLAGFAYWTAAIGMFATGSGAGLLNSETAKAQVSSVPPERAGMASGLASTTRFIGIIAGVAGLGAVLAAVTESRLRRLGTPLVPDRAIDWHDLSLRIVGGDVEGALAALPAPIQNVLAGSLHASVGAGFGAALFAAAFVAVLSSLATWRLIRTAANSPS</sequence>
<dbReference type="SUPFAM" id="SSF103473">
    <property type="entry name" value="MFS general substrate transporter"/>
    <property type="match status" value="1"/>
</dbReference>
<name>A0A1C3XCR0_9HYPH</name>
<dbReference type="PROSITE" id="PS00216">
    <property type="entry name" value="SUGAR_TRANSPORT_1"/>
    <property type="match status" value="1"/>
</dbReference>
<organism evidence="9 10">
    <name type="scientific">Rhizobium multihospitium</name>
    <dbReference type="NCBI Taxonomy" id="410764"/>
    <lineage>
        <taxon>Bacteria</taxon>
        <taxon>Pseudomonadati</taxon>
        <taxon>Pseudomonadota</taxon>
        <taxon>Alphaproteobacteria</taxon>
        <taxon>Hyphomicrobiales</taxon>
        <taxon>Rhizobiaceae</taxon>
        <taxon>Rhizobium/Agrobacterium group</taxon>
        <taxon>Rhizobium</taxon>
    </lineage>
</organism>
<feature type="transmembrane region" description="Helical" evidence="7">
    <location>
        <begin position="426"/>
        <end position="444"/>
    </location>
</feature>
<evidence type="ECO:0000256" key="5">
    <source>
        <dbReference type="ARBA" id="ARBA00022989"/>
    </source>
</evidence>
<dbReference type="GO" id="GO:0022857">
    <property type="term" value="F:transmembrane transporter activity"/>
    <property type="evidence" value="ECO:0007669"/>
    <property type="project" value="InterPro"/>
</dbReference>
<accession>A0A1C3XCR0</accession>
<keyword evidence="5 7" id="KW-1133">Transmembrane helix</keyword>
<dbReference type="PRINTS" id="PR01036">
    <property type="entry name" value="TCRTETB"/>
</dbReference>
<dbReference type="EMBL" id="FMAG01000015">
    <property type="protein sequence ID" value="SCB50038.1"/>
    <property type="molecule type" value="Genomic_DNA"/>
</dbReference>
<dbReference type="Pfam" id="PF07690">
    <property type="entry name" value="MFS_1"/>
    <property type="match status" value="1"/>
</dbReference>
<dbReference type="Gene3D" id="1.20.1720.10">
    <property type="entry name" value="Multidrug resistance protein D"/>
    <property type="match status" value="1"/>
</dbReference>
<feature type="transmembrane region" description="Helical" evidence="7">
    <location>
        <begin position="74"/>
        <end position="94"/>
    </location>
</feature>
<evidence type="ECO:0000256" key="1">
    <source>
        <dbReference type="ARBA" id="ARBA00004651"/>
    </source>
</evidence>
<feature type="transmembrane region" description="Helical" evidence="7">
    <location>
        <begin position="253"/>
        <end position="270"/>
    </location>
</feature>
<dbReference type="RefSeq" id="WP_208603606.1">
    <property type="nucleotide sequence ID" value="NZ_FMAG01000015.1"/>
</dbReference>
<feature type="transmembrane region" description="Helical" evidence="7">
    <location>
        <begin position="319"/>
        <end position="338"/>
    </location>
</feature>
<evidence type="ECO:0000256" key="6">
    <source>
        <dbReference type="ARBA" id="ARBA00023136"/>
    </source>
</evidence>
<feature type="transmembrane region" description="Helical" evidence="7">
    <location>
        <begin position="103"/>
        <end position="124"/>
    </location>
</feature>
<keyword evidence="6 7" id="KW-0472">Membrane</keyword>
<dbReference type="AlphaFoldDB" id="A0A1C3XCR0"/>
<keyword evidence="4 7" id="KW-0812">Transmembrane</keyword>